<dbReference type="GO" id="GO:0005786">
    <property type="term" value="C:signal recognition particle, endoplasmic reticulum targeting"/>
    <property type="evidence" value="ECO:0007669"/>
    <property type="project" value="InterPro"/>
</dbReference>
<dbReference type="GO" id="GO:0006614">
    <property type="term" value="P:SRP-dependent cotranslational protein targeting to membrane"/>
    <property type="evidence" value="ECO:0007669"/>
    <property type="project" value="InterPro"/>
</dbReference>
<dbReference type="GO" id="GO:0005047">
    <property type="term" value="F:signal recognition particle binding"/>
    <property type="evidence" value="ECO:0007669"/>
    <property type="project" value="InterPro"/>
</dbReference>
<accession>A0A8J4QSG7</accession>
<name>A0A8J4QSG7_9ROSI</name>
<evidence type="ECO:0000313" key="1">
    <source>
        <dbReference type="EMBL" id="KAF3951919.1"/>
    </source>
</evidence>
<dbReference type="EMBL" id="JRKL02004718">
    <property type="protein sequence ID" value="KAF3951919.1"/>
    <property type="molecule type" value="Genomic_DNA"/>
</dbReference>
<proteinExistence type="predicted"/>
<dbReference type="Pfam" id="PF16969">
    <property type="entry name" value="SRP68"/>
    <property type="match status" value="1"/>
</dbReference>
<dbReference type="OrthoDB" id="10255118at2759"/>
<keyword evidence="2" id="KW-1185">Reference proteome</keyword>
<organism evidence="1 2">
    <name type="scientific">Castanea mollissima</name>
    <name type="common">Chinese chestnut</name>
    <dbReference type="NCBI Taxonomy" id="60419"/>
    <lineage>
        <taxon>Eukaryota</taxon>
        <taxon>Viridiplantae</taxon>
        <taxon>Streptophyta</taxon>
        <taxon>Embryophyta</taxon>
        <taxon>Tracheophyta</taxon>
        <taxon>Spermatophyta</taxon>
        <taxon>Magnoliopsida</taxon>
        <taxon>eudicotyledons</taxon>
        <taxon>Gunneridae</taxon>
        <taxon>Pentapetalae</taxon>
        <taxon>rosids</taxon>
        <taxon>fabids</taxon>
        <taxon>Fagales</taxon>
        <taxon>Fagaceae</taxon>
        <taxon>Castanea</taxon>
    </lineage>
</organism>
<dbReference type="AlphaFoldDB" id="A0A8J4QSG7"/>
<dbReference type="PANTHER" id="PTHR12860">
    <property type="entry name" value="SIGNAL RECOGNITION PARTICLE 68 KDA PROTEIN"/>
    <property type="match status" value="1"/>
</dbReference>
<reference evidence="1" key="1">
    <citation type="submission" date="2020-03" db="EMBL/GenBank/DDBJ databases">
        <title>Castanea mollissima Vanexum genome sequencing.</title>
        <authorList>
            <person name="Staton M."/>
        </authorList>
    </citation>
    <scope>NUCLEOTIDE SEQUENCE</scope>
    <source>
        <tissue evidence="1">Leaf</tissue>
    </source>
</reference>
<sequence length="166" mass="19016">MGEVLYCSVEEVVQITHGFFILCFTRQRDLGAMPWRRGSSRMVQIRIIKELKMLCDECRSNSCIEHATGIMEEVKAPENLSKRVSNLPLTGADKKLEKYLLEKLNSYESAVGDSNAKGVSRIEVFPPAFQAIPRNPIVLDLAYNFIEFPSLESRMKKEKKGFLRLW</sequence>
<dbReference type="GO" id="GO:0008312">
    <property type="term" value="F:7S RNA binding"/>
    <property type="evidence" value="ECO:0007669"/>
    <property type="project" value="InterPro"/>
</dbReference>
<dbReference type="GO" id="GO:0030942">
    <property type="term" value="F:endoplasmic reticulum signal peptide binding"/>
    <property type="evidence" value="ECO:0007669"/>
    <property type="project" value="InterPro"/>
</dbReference>
<dbReference type="PANTHER" id="PTHR12860:SF0">
    <property type="entry name" value="SIGNAL RECOGNITION PARTICLE SUBUNIT SRP68"/>
    <property type="match status" value="1"/>
</dbReference>
<dbReference type="Proteomes" id="UP000737018">
    <property type="component" value="Unassembled WGS sequence"/>
</dbReference>
<dbReference type="InterPro" id="IPR026258">
    <property type="entry name" value="SRP68"/>
</dbReference>
<protein>
    <submittedName>
        <fullName evidence="1">Uncharacterized protein</fullName>
    </submittedName>
</protein>
<evidence type="ECO:0000313" key="2">
    <source>
        <dbReference type="Proteomes" id="UP000737018"/>
    </source>
</evidence>
<comment type="caution">
    <text evidence="1">The sequence shown here is derived from an EMBL/GenBank/DDBJ whole genome shotgun (WGS) entry which is preliminary data.</text>
</comment>
<gene>
    <name evidence="1" type="ORF">CMV_022479</name>
</gene>